<name>A0A396IQK4_MEDTR</name>
<reference evidence="2" key="1">
    <citation type="journal article" date="2018" name="Nat. Plants">
        <title>Whole-genome landscape of Medicago truncatula symbiotic genes.</title>
        <authorList>
            <person name="Pecrix Y."/>
            <person name="Staton S.E."/>
            <person name="Sallet E."/>
            <person name="Lelandais-Briere C."/>
            <person name="Moreau S."/>
            <person name="Carrere S."/>
            <person name="Blein T."/>
            <person name="Jardinaud M.F."/>
            <person name="Latrasse D."/>
            <person name="Zouine M."/>
            <person name="Zahm M."/>
            <person name="Kreplak J."/>
            <person name="Mayjonade B."/>
            <person name="Satge C."/>
            <person name="Perez M."/>
            <person name="Cauet S."/>
            <person name="Marande W."/>
            <person name="Chantry-Darmon C."/>
            <person name="Lopez-Roques C."/>
            <person name="Bouchez O."/>
            <person name="Berard A."/>
            <person name="Debelle F."/>
            <person name="Munos S."/>
            <person name="Bendahmane A."/>
            <person name="Berges H."/>
            <person name="Niebel A."/>
            <person name="Buitink J."/>
            <person name="Frugier F."/>
            <person name="Benhamed M."/>
            <person name="Crespi M."/>
            <person name="Gouzy J."/>
            <person name="Gamas P."/>
        </authorList>
    </citation>
    <scope>NUCLEOTIDE SEQUENCE [LARGE SCALE GENOMIC DNA]</scope>
    <source>
        <strain evidence="2">cv. Jemalong A17</strain>
    </source>
</reference>
<gene>
    <name evidence="1" type="ORF">MtrunA17_Chr3g0104741</name>
</gene>
<sequence length="236" mass="26992">MIKLRVCFGFCDNQISDAVAGHGLRNLSLDDHQMICYQLHKELIGEGNVRYRRMSNDDERYKEVLGALTFSSIGHAPPGKWMAMPDMGFLIAQKYNHVVVLISIAKGRSETFFPLWGELPLVERLMYMEHVNDNHFMIIHLKNGSPIPLTCPLWRQHARYDTLSWLDRYVSRMADYNKLCRAAGFEVIGDDQDLYIIENLDPDENVVAGKKAEDGVKLEKEDSFNLDDIDIDLGAV</sequence>
<accession>A0A396IQK4</accession>
<organism evidence="1 2">
    <name type="scientific">Medicago truncatula</name>
    <name type="common">Barrel medic</name>
    <name type="synonym">Medicago tribuloides</name>
    <dbReference type="NCBI Taxonomy" id="3880"/>
    <lineage>
        <taxon>Eukaryota</taxon>
        <taxon>Viridiplantae</taxon>
        <taxon>Streptophyta</taxon>
        <taxon>Embryophyta</taxon>
        <taxon>Tracheophyta</taxon>
        <taxon>Spermatophyta</taxon>
        <taxon>Magnoliopsida</taxon>
        <taxon>eudicotyledons</taxon>
        <taxon>Gunneridae</taxon>
        <taxon>Pentapetalae</taxon>
        <taxon>rosids</taxon>
        <taxon>fabids</taxon>
        <taxon>Fabales</taxon>
        <taxon>Fabaceae</taxon>
        <taxon>Papilionoideae</taxon>
        <taxon>50 kb inversion clade</taxon>
        <taxon>NPAAA clade</taxon>
        <taxon>Hologalegina</taxon>
        <taxon>IRL clade</taxon>
        <taxon>Trifolieae</taxon>
        <taxon>Medicago</taxon>
    </lineage>
</organism>
<protein>
    <submittedName>
        <fullName evidence="1">Uncharacterized protein</fullName>
    </submittedName>
</protein>
<dbReference type="AlphaFoldDB" id="A0A396IQK4"/>
<evidence type="ECO:0000313" key="2">
    <source>
        <dbReference type="Proteomes" id="UP000265566"/>
    </source>
</evidence>
<dbReference type="Gramene" id="rna15837">
    <property type="protein sequence ID" value="RHN67630.1"/>
    <property type="gene ID" value="gene15837"/>
</dbReference>
<dbReference type="EMBL" id="PSQE01000003">
    <property type="protein sequence ID" value="RHN67630.1"/>
    <property type="molecule type" value="Genomic_DNA"/>
</dbReference>
<dbReference type="Proteomes" id="UP000265566">
    <property type="component" value="Chromosome 3"/>
</dbReference>
<comment type="caution">
    <text evidence="1">The sequence shown here is derived from an EMBL/GenBank/DDBJ whole genome shotgun (WGS) entry which is preliminary data.</text>
</comment>
<evidence type="ECO:0000313" key="1">
    <source>
        <dbReference type="EMBL" id="RHN67630.1"/>
    </source>
</evidence>
<proteinExistence type="predicted"/>